<dbReference type="CDD" id="cd22823">
    <property type="entry name" value="Gal_Rha_Lectin"/>
    <property type="match status" value="1"/>
</dbReference>
<keyword evidence="1" id="KW-0732">Signal</keyword>
<gene>
    <name evidence="3" type="ORF">ACJMK2_014625</name>
</gene>
<evidence type="ECO:0000259" key="2">
    <source>
        <dbReference type="PROSITE" id="PS50228"/>
    </source>
</evidence>
<organism evidence="3 4">
    <name type="scientific">Sinanodonta woodiana</name>
    <name type="common">Chinese pond mussel</name>
    <name type="synonym">Anodonta woodiana</name>
    <dbReference type="NCBI Taxonomy" id="1069815"/>
    <lineage>
        <taxon>Eukaryota</taxon>
        <taxon>Metazoa</taxon>
        <taxon>Spiralia</taxon>
        <taxon>Lophotrochozoa</taxon>
        <taxon>Mollusca</taxon>
        <taxon>Bivalvia</taxon>
        <taxon>Autobranchia</taxon>
        <taxon>Heteroconchia</taxon>
        <taxon>Palaeoheterodonta</taxon>
        <taxon>Unionida</taxon>
        <taxon>Unionoidea</taxon>
        <taxon>Unionidae</taxon>
        <taxon>Unioninae</taxon>
        <taxon>Sinanodonta</taxon>
    </lineage>
</organism>
<feature type="chain" id="PRO_5044749578" description="SUEL-type lectin domain-containing protein" evidence="1">
    <location>
        <begin position="27"/>
        <end position="165"/>
    </location>
</feature>
<dbReference type="AlphaFoldDB" id="A0ABD3V1B0"/>
<comment type="caution">
    <text evidence="3">The sequence shown here is derived from an EMBL/GenBank/DDBJ whole genome shotgun (WGS) entry which is preliminary data.</text>
</comment>
<dbReference type="Gene3D" id="2.60.120.740">
    <property type="match status" value="1"/>
</dbReference>
<name>A0ABD3V1B0_SINWO</name>
<feature type="signal peptide" evidence="1">
    <location>
        <begin position="1"/>
        <end position="26"/>
    </location>
</feature>
<evidence type="ECO:0000313" key="3">
    <source>
        <dbReference type="EMBL" id="KAL3855414.1"/>
    </source>
</evidence>
<protein>
    <recommendedName>
        <fullName evidence="2">SUEL-type lectin domain-containing protein</fullName>
    </recommendedName>
</protein>
<sequence length="165" mass="18620">MMGKSNVKLTFRFVIYLLFLFPELLAKHQDPTDIDIPLKSKDRVEVKSVIYASRENTEYETRKEFEGSNVAIFCSIGMAIEIQLANYHGYCNGYNLLIPFYNAYYGRLMNNCGKACEMNNVTDTAISLCARVNCCSIPADSSVFGDPCPGLWKQLELTSRCIQPA</sequence>
<dbReference type="InterPro" id="IPR043159">
    <property type="entry name" value="Lectin_gal-bd_sf"/>
</dbReference>
<accession>A0ABD3V1B0</accession>
<dbReference type="EMBL" id="JBJQND010000014">
    <property type="protein sequence ID" value="KAL3855414.1"/>
    <property type="molecule type" value="Genomic_DNA"/>
</dbReference>
<proteinExistence type="predicted"/>
<dbReference type="Pfam" id="PF02140">
    <property type="entry name" value="SUEL_Lectin"/>
    <property type="match status" value="1"/>
</dbReference>
<reference evidence="3 4" key="1">
    <citation type="submission" date="2024-11" db="EMBL/GenBank/DDBJ databases">
        <title>Chromosome-level genome assembly of the freshwater bivalve Anodonta woodiana.</title>
        <authorList>
            <person name="Chen X."/>
        </authorList>
    </citation>
    <scope>NUCLEOTIDE SEQUENCE [LARGE SCALE GENOMIC DNA]</scope>
    <source>
        <strain evidence="3">MN2024</strain>
        <tissue evidence="3">Gills</tissue>
    </source>
</reference>
<dbReference type="PROSITE" id="PS50228">
    <property type="entry name" value="SUEL_LECTIN"/>
    <property type="match status" value="1"/>
</dbReference>
<evidence type="ECO:0000256" key="1">
    <source>
        <dbReference type="SAM" id="SignalP"/>
    </source>
</evidence>
<feature type="domain" description="SUEL-type lectin" evidence="2">
    <location>
        <begin position="64"/>
        <end position="162"/>
    </location>
</feature>
<keyword evidence="4" id="KW-1185">Reference proteome</keyword>
<dbReference type="InterPro" id="IPR000922">
    <property type="entry name" value="Lectin_gal-bd_dom"/>
</dbReference>
<dbReference type="Proteomes" id="UP001634394">
    <property type="component" value="Unassembled WGS sequence"/>
</dbReference>
<evidence type="ECO:0000313" key="4">
    <source>
        <dbReference type="Proteomes" id="UP001634394"/>
    </source>
</evidence>